<organism evidence="1 2">
    <name type="scientific">Thermotalea metallivorans</name>
    <dbReference type="NCBI Taxonomy" id="520762"/>
    <lineage>
        <taxon>Bacteria</taxon>
        <taxon>Bacillati</taxon>
        <taxon>Bacillota</taxon>
        <taxon>Clostridia</taxon>
        <taxon>Peptostreptococcales</taxon>
        <taxon>Thermotaleaceae</taxon>
        <taxon>Thermotalea</taxon>
    </lineage>
</organism>
<name>A0A140L8E6_9FIRM</name>
<dbReference type="EMBL" id="LOEE01000021">
    <property type="protein sequence ID" value="KXG76821.1"/>
    <property type="molecule type" value="Genomic_DNA"/>
</dbReference>
<evidence type="ECO:0000313" key="2">
    <source>
        <dbReference type="Proteomes" id="UP000070456"/>
    </source>
</evidence>
<dbReference type="Proteomes" id="UP000070456">
    <property type="component" value="Unassembled WGS sequence"/>
</dbReference>
<reference evidence="1 2" key="1">
    <citation type="submission" date="2015-12" db="EMBL/GenBank/DDBJ databases">
        <title>Draft genome sequence of the thermoanaerobe Thermotalea metallivorans, an isolate from the runoff channel of the Great Artesian Basin, Australia.</title>
        <authorList>
            <person name="Patel B.K."/>
        </authorList>
    </citation>
    <scope>NUCLEOTIDE SEQUENCE [LARGE SCALE GENOMIC DNA]</scope>
    <source>
        <strain evidence="1 2">B2-1</strain>
    </source>
</reference>
<sequence>MYRVIMKKQIYFIGKISDLLEMLEDLSNQYTTLQSMIDDHLACR</sequence>
<gene>
    <name evidence="1" type="ORF">AN619_08130</name>
</gene>
<accession>A0A140L8E6</accession>
<evidence type="ECO:0000313" key="1">
    <source>
        <dbReference type="EMBL" id="KXG76821.1"/>
    </source>
</evidence>
<protein>
    <submittedName>
        <fullName evidence="1">Uncharacterized protein</fullName>
    </submittedName>
</protein>
<comment type="caution">
    <text evidence="1">The sequence shown here is derived from an EMBL/GenBank/DDBJ whole genome shotgun (WGS) entry which is preliminary data.</text>
</comment>
<keyword evidence="2" id="KW-1185">Reference proteome</keyword>
<proteinExistence type="predicted"/>
<dbReference type="AlphaFoldDB" id="A0A140L8E6"/>